<dbReference type="OrthoDB" id="3255824at2759"/>
<sequence>MAGYYFNAYPAYTPPLPWHAAWIHNNYTFGTIHNHHNCDICGTYLAHVLNEPRPQLQYPSISPSLAATNVFPAAQQGDFEHQHGFQEGFNAGGRTLSCADSNEEDRLKEEEKEERDCGTKVQSELLEKAQAEIDHLRNQLVAQEDAYDELIQRVALAATQKPGGIVSALPAPDPRPTALLEAGGYAVMLSSDDDSTTEDSDSNESFHYVGHSRMMDNNTNDSDQNTDGGLKEEAEREASNDSTLMIGNQLTRASDEVFPSTPGSRPITPRLDKEEDSPSPPSSPPRPQPEALASSVGEVRELMDRAHRNGEEALAQVKLLVSQAHATPPAVRTEVHTVLLTEWRRPQGQTSSSLFDINIQSLVPLPPLEHVYVDASDVGVGFIFNKQWEAWRLRNGWRQGGWKQGKIRDIQWAEAVAVELGVRVMIKAGYVGREITICSDNMQVVQAFSEGRYIGEPLAQEVLDNTERLCRQPKIRLKVLWIRGTKNPADQISRLNVGDAADRFPCHAEIPPFLQDVVVPFYQ</sequence>
<reference evidence="3 4" key="1">
    <citation type="journal article" date="2020" name="ISME J.">
        <title>Uncovering the hidden diversity of litter-decomposition mechanisms in mushroom-forming fungi.</title>
        <authorList>
            <person name="Floudas D."/>
            <person name="Bentzer J."/>
            <person name="Ahren D."/>
            <person name="Johansson T."/>
            <person name="Persson P."/>
            <person name="Tunlid A."/>
        </authorList>
    </citation>
    <scope>NUCLEOTIDE SEQUENCE [LARGE SCALE GENOMIC DNA]</scope>
    <source>
        <strain evidence="3 4">CBS 146.42</strain>
    </source>
</reference>
<organism evidence="3 4">
    <name type="scientific">Leucocoprinus leucothites</name>
    <dbReference type="NCBI Taxonomy" id="201217"/>
    <lineage>
        <taxon>Eukaryota</taxon>
        <taxon>Fungi</taxon>
        <taxon>Dikarya</taxon>
        <taxon>Basidiomycota</taxon>
        <taxon>Agaricomycotina</taxon>
        <taxon>Agaricomycetes</taxon>
        <taxon>Agaricomycetidae</taxon>
        <taxon>Agaricales</taxon>
        <taxon>Agaricineae</taxon>
        <taxon>Agaricaceae</taxon>
        <taxon>Leucocoprinus</taxon>
    </lineage>
</organism>
<protein>
    <submittedName>
        <fullName evidence="3">Uncharacterized protein</fullName>
    </submittedName>
</protein>
<dbReference type="InterPro" id="IPR044730">
    <property type="entry name" value="RNase_H-like_dom_plant"/>
</dbReference>
<feature type="compositionally biased region" description="Polar residues" evidence="2">
    <location>
        <begin position="240"/>
        <end position="252"/>
    </location>
</feature>
<name>A0A8H5CYD4_9AGAR</name>
<feature type="compositionally biased region" description="Basic and acidic residues" evidence="2">
    <location>
        <begin position="229"/>
        <end position="239"/>
    </location>
</feature>
<keyword evidence="4" id="KW-1185">Reference proteome</keyword>
<gene>
    <name evidence="3" type="ORF">D9756_009143</name>
</gene>
<evidence type="ECO:0000313" key="3">
    <source>
        <dbReference type="EMBL" id="KAF5350175.1"/>
    </source>
</evidence>
<evidence type="ECO:0000256" key="2">
    <source>
        <dbReference type="SAM" id="MobiDB-lite"/>
    </source>
</evidence>
<accession>A0A8H5CYD4</accession>
<feature type="region of interest" description="Disordered" evidence="2">
    <location>
        <begin position="211"/>
        <end position="294"/>
    </location>
</feature>
<feature type="coiled-coil region" evidence="1">
    <location>
        <begin position="119"/>
        <end position="153"/>
    </location>
</feature>
<dbReference type="CDD" id="cd06222">
    <property type="entry name" value="RNase_H_like"/>
    <property type="match status" value="1"/>
</dbReference>
<evidence type="ECO:0000313" key="4">
    <source>
        <dbReference type="Proteomes" id="UP000559027"/>
    </source>
</evidence>
<dbReference type="EMBL" id="JAACJO010000015">
    <property type="protein sequence ID" value="KAF5350175.1"/>
    <property type="molecule type" value="Genomic_DNA"/>
</dbReference>
<feature type="compositionally biased region" description="Pro residues" evidence="2">
    <location>
        <begin position="278"/>
        <end position="288"/>
    </location>
</feature>
<dbReference type="AlphaFoldDB" id="A0A8H5CYD4"/>
<proteinExistence type="predicted"/>
<comment type="caution">
    <text evidence="3">The sequence shown here is derived from an EMBL/GenBank/DDBJ whole genome shotgun (WGS) entry which is preliminary data.</text>
</comment>
<evidence type="ECO:0000256" key="1">
    <source>
        <dbReference type="SAM" id="Coils"/>
    </source>
</evidence>
<dbReference type="Proteomes" id="UP000559027">
    <property type="component" value="Unassembled WGS sequence"/>
</dbReference>
<feature type="compositionally biased region" description="Low complexity" evidence="2">
    <location>
        <begin position="216"/>
        <end position="227"/>
    </location>
</feature>
<keyword evidence="1" id="KW-0175">Coiled coil</keyword>